<dbReference type="STRING" id="45076.Lwor_0639"/>
<sequence>MYNLAKVIHCIFPLMAFILLIIGIKRKAIYYIISALWLSIIALVIHFQTSGGEILGSYFNYVNAAIYSINLVILFIALMQIIAHLSRDTTLFRSLSTLLQSALVIGGLLLITNLWINAYFIENRMTGTPVMQVALLQKPDYCSYRYIFYKVAPNGSVYYLCPNHYGLIPSIGQLEISPDFIMTQLSVPNKKNMLIEQKRQKASH</sequence>
<reference evidence="2 3" key="1">
    <citation type="submission" date="2015-11" db="EMBL/GenBank/DDBJ databases">
        <title>Genomic analysis of 38 Legionella species identifies large and diverse effector repertoires.</title>
        <authorList>
            <person name="Burstein D."/>
            <person name="Amaro F."/>
            <person name="Zusman T."/>
            <person name="Lifshitz Z."/>
            <person name="Cohen O."/>
            <person name="Gilbert J.A."/>
            <person name="Pupko T."/>
            <person name="Shuman H.A."/>
            <person name="Segal G."/>
        </authorList>
    </citation>
    <scope>NUCLEOTIDE SEQUENCE [LARGE SCALE GENOMIC DNA]</scope>
    <source>
        <strain evidence="2 3">ATCC 49508</strain>
    </source>
</reference>
<evidence type="ECO:0000256" key="1">
    <source>
        <dbReference type="SAM" id="Phobius"/>
    </source>
</evidence>
<feature type="transmembrane region" description="Helical" evidence="1">
    <location>
        <begin position="95"/>
        <end position="116"/>
    </location>
</feature>
<name>A0A0W1AJ97_9GAMM</name>
<dbReference type="EMBL" id="LNZC01000005">
    <property type="protein sequence ID" value="KTD81362.1"/>
    <property type="molecule type" value="Genomic_DNA"/>
</dbReference>
<keyword evidence="1" id="KW-0812">Transmembrane</keyword>
<feature type="transmembrane region" description="Helical" evidence="1">
    <location>
        <begin position="6"/>
        <end position="22"/>
    </location>
</feature>
<evidence type="ECO:0000313" key="3">
    <source>
        <dbReference type="Proteomes" id="UP000054662"/>
    </source>
</evidence>
<keyword evidence="1" id="KW-1133">Transmembrane helix</keyword>
<protein>
    <submittedName>
        <fullName evidence="2">Type I secretion system LssZ</fullName>
    </submittedName>
</protein>
<gene>
    <name evidence="2" type="ORF">Lwor_0639</name>
</gene>
<comment type="caution">
    <text evidence="2">The sequence shown here is derived from an EMBL/GenBank/DDBJ whole genome shotgun (WGS) entry which is preliminary data.</text>
</comment>
<feature type="transmembrane region" description="Helical" evidence="1">
    <location>
        <begin position="61"/>
        <end position="83"/>
    </location>
</feature>
<dbReference type="RefSeq" id="WP_058492476.1">
    <property type="nucleotide sequence ID" value="NZ_CBCRUR010000010.1"/>
</dbReference>
<feature type="transmembrane region" description="Helical" evidence="1">
    <location>
        <begin position="29"/>
        <end position="49"/>
    </location>
</feature>
<keyword evidence="1" id="KW-0472">Membrane</keyword>
<proteinExistence type="predicted"/>
<accession>A0A0W1AJ97</accession>
<dbReference type="Proteomes" id="UP000054662">
    <property type="component" value="Unassembled WGS sequence"/>
</dbReference>
<keyword evidence="3" id="KW-1185">Reference proteome</keyword>
<organism evidence="2 3">
    <name type="scientific">Legionella worsleiensis</name>
    <dbReference type="NCBI Taxonomy" id="45076"/>
    <lineage>
        <taxon>Bacteria</taxon>
        <taxon>Pseudomonadati</taxon>
        <taxon>Pseudomonadota</taxon>
        <taxon>Gammaproteobacteria</taxon>
        <taxon>Legionellales</taxon>
        <taxon>Legionellaceae</taxon>
        <taxon>Legionella</taxon>
    </lineage>
</organism>
<evidence type="ECO:0000313" key="2">
    <source>
        <dbReference type="EMBL" id="KTD81362.1"/>
    </source>
</evidence>
<dbReference type="PATRIC" id="fig|45076.6.peg.703"/>
<dbReference type="AlphaFoldDB" id="A0A0W1AJ97"/>
<dbReference type="OrthoDB" id="5652305at2"/>